<comment type="caution">
    <text evidence="1">The sequence shown here is derived from an EMBL/GenBank/DDBJ whole genome shotgun (WGS) entry which is preliminary data.</text>
</comment>
<protein>
    <submittedName>
        <fullName evidence="1">Uncharacterized protein</fullName>
    </submittedName>
</protein>
<keyword evidence="2" id="KW-1185">Reference proteome</keyword>
<sequence length="116" mass="13781">MKELTFKQLVVAETPFVTKFGKQKSLQFQKSRRFSYFENQLQTVFQYLQNHIATATMIAEATGIPQKNICRYKRQLEKAGRLWEVEKKKCKKTGFEAWYITTNPMYLPNCKKLNLF</sequence>
<evidence type="ECO:0000313" key="2">
    <source>
        <dbReference type="Proteomes" id="UP001595735"/>
    </source>
</evidence>
<proteinExistence type="predicted"/>
<name>A0ABV7XZY9_9FLAO</name>
<organism evidence="1 2">
    <name type="scientific">Chryseobacterium tructae</name>
    <dbReference type="NCBI Taxonomy" id="1037380"/>
    <lineage>
        <taxon>Bacteria</taxon>
        <taxon>Pseudomonadati</taxon>
        <taxon>Bacteroidota</taxon>
        <taxon>Flavobacteriia</taxon>
        <taxon>Flavobacteriales</taxon>
        <taxon>Weeksellaceae</taxon>
        <taxon>Chryseobacterium group</taxon>
        <taxon>Chryseobacterium</taxon>
    </lineage>
</organism>
<gene>
    <name evidence="1" type="ORF">ACFONJ_21505</name>
</gene>
<reference evidence="2" key="1">
    <citation type="journal article" date="2019" name="Int. J. Syst. Evol. Microbiol.">
        <title>The Global Catalogue of Microorganisms (GCM) 10K type strain sequencing project: providing services to taxonomists for standard genome sequencing and annotation.</title>
        <authorList>
            <consortium name="The Broad Institute Genomics Platform"/>
            <consortium name="The Broad Institute Genome Sequencing Center for Infectious Disease"/>
            <person name="Wu L."/>
            <person name="Ma J."/>
        </authorList>
    </citation>
    <scope>NUCLEOTIDE SEQUENCE [LARGE SCALE GENOMIC DNA]</scope>
    <source>
        <strain evidence="2">CECT 7798</strain>
    </source>
</reference>
<dbReference type="EMBL" id="JBHRYO010000002">
    <property type="protein sequence ID" value="MFC3758566.1"/>
    <property type="molecule type" value="Genomic_DNA"/>
</dbReference>
<dbReference type="Proteomes" id="UP001595735">
    <property type="component" value="Unassembled WGS sequence"/>
</dbReference>
<dbReference type="RefSeq" id="WP_290300529.1">
    <property type="nucleotide sequence ID" value="NZ_JAUFQR010000001.1"/>
</dbReference>
<evidence type="ECO:0000313" key="1">
    <source>
        <dbReference type="EMBL" id="MFC3758566.1"/>
    </source>
</evidence>
<accession>A0ABV7XZY9</accession>